<organism evidence="1 2">
    <name type="scientific">Cryptococcus neoformans Tu259-1</name>
    <dbReference type="NCBI Taxonomy" id="1230072"/>
    <lineage>
        <taxon>Eukaryota</taxon>
        <taxon>Fungi</taxon>
        <taxon>Dikarya</taxon>
        <taxon>Basidiomycota</taxon>
        <taxon>Agaricomycotina</taxon>
        <taxon>Tremellomycetes</taxon>
        <taxon>Tremellales</taxon>
        <taxon>Cryptococcaceae</taxon>
        <taxon>Cryptococcus</taxon>
        <taxon>Cryptococcus neoformans species complex</taxon>
    </lineage>
</organism>
<gene>
    <name evidence="1" type="ORF">C361_01372</name>
</gene>
<accession>A0A854QJY6</accession>
<dbReference type="Proteomes" id="UP000199727">
    <property type="component" value="Unassembled WGS sequence"/>
</dbReference>
<protein>
    <submittedName>
        <fullName evidence="1">Uncharacterized protein</fullName>
    </submittedName>
</protein>
<sequence>MVLRPGSLRRLVLPTTRIVNRSTKHSSTNGAWAITYLEKTPTQIDGMRLLKRLPNGSSVIVKSLTLIQTAIPKDRYPCGLLFLPMNFAMDWRHMKRTEGTTQRDLAWQWSRKMVCVVIHSHIA</sequence>
<dbReference type="AlphaFoldDB" id="A0A854QJY6"/>
<proteinExistence type="predicted"/>
<evidence type="ECO:0000313" key="2">
    <source>
        <dbReference type="Proteomes" id="UP000199727"/>
    </source>
</evidence>
<dbReference type="EMBL" id="AMKT01000024">
    <property type="protein sequence ID" value="OXG26611.1"/>
    <property type="molecule type" value="Genomic_DNA"/>
</dbReference>
<reference evidence="1 2" key="1">
    <citation type="submission" date="2017-06" db="EMBL/GenBank/DDBJ databases">
        <title>Global population genomics of the pathogenic fungus Cryptococcus neoformans var. grubii.</title>
        <authorList>
            <person name="Cuomo C."/>
            <person name="Litvintseva A."/>
            <person name="Chen Y."/>
            <person name="Young S."/>
            <person name="Zeng Q."/>
            <person name="Chapman S."/>
            <person name="Gujja S."/>
            <person name="Saif S."/>
            <person name="Birren B."/>
        </authorList>
    </citation>
    <scope>NUCLEOTIDE SEQUENCE [LARGE SCALE GENOMIC DNA]</scope>
    <source>
        <strain evidence="1 2">Tu259-1</strain>
    </source>
</reference>
<evidence type="ECO:0000313" key="1">
    <source>
        <dbReference type="EMBL" id="OXG26611.1"/>
    </source>
</evidence>
<comment type="caution">
    <text evidence="1">The sequence shown here is derived from an EMBL/GenBank/DDBJ whole genome shotgun (WGS) entry which is preliminary data.</text>
</comment>
<name>A0A854QJY6_CRYNE</name>